<name>A0ABR1G0K8_AURAN</name>
<feature type="compositionally biased region" description="Low complexity" evidence="1">
    <location>
        <begin position="27"/>
        <end position="43"/>
    </location>
</feature>
<evidence type="ECO:0000313" key="2">
    <source>
        <dbReference type="EMBL" id="KAK7241963.1"/>
    </source>
</evidence>
<keyword evidence="3" id="KW-1185">Reference proteome</keyword>
<gene>
    <name evidence="2" type="ORF">SO694_00018116</name>
</gene>
<evidence type="ECO:0000256" key="1">
    <source>
        <dbReference type="SAM" id="MobiDB-lite"/>
    </source>
</evidence>
<feature type="region of interest" description="Disordered" evidence="1">
    <location>
        <begin position="1"/>
        <end position="65"/>
    </location>
</feature>
<proteinExistence type="predicted"/>
<dbReference type="EMBL" id="JBBJCI010000151">
    <property type="protein sequence ID" value="KAK7241963.1"/>
    <property type="molecule type" value="Genomic_DNA"/>
</dbReference>
<evidence type="ECO:0000313" key="3">
    <source>
        <dbReference type="Proteomes" id="UP001363151"/>
    </source>
</evidence>
<sequence length="347" mass="35894">MWSRALPNATLKRAESSDRSDGLDELMAMAAATKPPATKPAKPVARKPDAFSSNPTMSGKPTRAPTPAEEAAHEAIVALRLQLADATVTEAVNARLAAQDAAAFFAYYDENEHLFAYTCERELGRNAFCVVDGASTLEGDAAGEQLKCATGDVAYLVRVANQSVFGDCVAALAEAVGSSAAMASVSNGAAPRYAIDRGRGTLDATLAVDVVVPTSAGAAGKLALASVDCSVRVALAPRTVARRVGRATLVNVFEDATRAAAAEIAAGASSLGARARATSRLARRLQEDQPGFSALLRRGRGPRGRRAPPADFATLLREAADRDAAPEPPPPPPDGDVGAMLASRLAF</sequence>
<reference evidence="2 3" key="1">
    <citation type="submission" date="2024-03" db="EMBL/GenBank/DDBJ databases">
        <title>Aureococcus anophagefferens CCMP1851 and Kratosvirus quantuckense: Draft genome of a second virus-susceptible host strain in the model system.</title>
        <authorList>
            <person name="Chase E."/>
            <person name="Truchon A.R."/>
            <person name="Schepens W."/>
            <person name="Wilhelm S.W."/>
        </authorList>
    </citation>
    <scope>NUCLEOTIDE SEQUENCE [LARGE SCALE GENOMIC DNA]</scope>
    <source>
        <strain evidence="2 3">CCMP1851</strain>
    </source>
</reference>
<feature type="compositionally biased region" description="Basic and acidic residues" evidence="1">
    <location>
        <begin position="12"/>
        <end position="22"/>
    </location>
</feature>
<organism evidence="2 3">
    <name type="scientific">Aureococcus anophagefferens</name>
    <name type="common">Harmful bloom alga</name>
    <dbReference type="NCBI Taxonomy" id="44056"/>
    <lineage>
        <taxon>Eukaryota</taxon>
        <taxon>Sar</taxon>
        <taxon>Stramenopiles</taxon>
        <taxon>Ochrophyta</taxon>
        <taxon>Pelagophyceae</taxon>
        <taxon>Pelagomonadales</taxon>
        <taxon>Pelagomonadaceae</taxon>
        <taxon>Aureococcus</taxon>
    </lineage>
</organism>
<protein>
    <submittedName>
        <fullName evidence="2">Uncharacterized protein</fullName>
    </submittedName>
</protein>
<feature type="region of interest" description="Disordered" evidence="1">
    <location>
        <begin position="317"/>
        <end position="341"/>
    </location>
</feature>
<accession>A0ABR1G0K8</accession>
<dbReference type="Proteomes" id="UP001363151">
    <property type="component" value="Unassembled WGS sequence"/>
</dbReference>
<comment type="caution">
    <text evidence="2">The sequence shown here is derived from an EMBL/GenBank/DDBJ whole genome shotgun (WGS) entry which is preliminary data.</text>
</comment>